<dbReference type="SUPFAM" id="SSF46785">
    <property type="entry name" value="Winged helix' DNA-binding domain"/>
    <property type="match status" value="1"/>
</dbReference>
<dbReference type="InterPro" id="IPR000847">
    <property type="entry name" value="LysR_HTH_N"/>
</dbReference>
<dbReference type="CDD" id="cd05466">
    <property type="entry name" value="PBP2_LTTR_substrate"/>
    <property type="match status" value="1"/>
</dbReference>
<dbReference type="GO" id="GO:0003677">
    <property type="term" value="F:DNA binding"/>
    <property type="evidence" value="ECO:0007669"/>
    <property type="project" value="UniProtKB-KW"/>
</dbReference>
<dbReference type="InterPro" id="IPR036390">
    <property type="entry name" value="WH_DNA-bd_sf"/>
</dbReference>
<evidence type="ECO:0000256" key="2">
    <source>
        <dbReference type="ARBA" id="ARBA00023015"/>
    </source>
</evidence>
<dbReference type="OrthoDB" id="6113677at2"/>
<protein>
    <submittedName>
        <fullName evidence="6">LysR family transcriptional regulator</fullName>
    </submittedName>
</protein>
<name>A0A6L6YIN7_9BURK</name>
<dbReference type="SUPFAM" id="SSF53850">
    <property type="entry name" value="Periplasmic binding protein-like II"/>
    <property type="match status" value="1"/>
</dbReference>
<dbReference type="Proteomes" id="UP000472580">
    <property type="component" value="Unassembled WGS sequence"/>
</dbReference>
<gene>
    <name evidence="6" type="ORF">E5987_05080</name>
</gene>
<feature type="domain" description="HTH lysR-type" evidence="5">
    <location>
        <begin position="17"/>
        <end position="71"/>
    </location>
</feature>
<dbReference type="EMBL" id="WSRP01000012">
    <property type="protein sequence ID" value="MVX56583.1"/>
    <property type="molecule type" value="Genomic_DNA"/>
</dbReference>
<keyword evidence="3" id="KW-0238">DNA-binding</keyword>
<accession>A0A6L6YIN7</accession>
<dbReference type="Gene3D" id="1.10.10.10">
    <property type="entry name" value="Winged helix-like DNA-binding domain superfamily/Winged helix DNA-binding domain"/>
    <property type="match status" value="1"/>
</dbReference>
<dbReference type="RefSeq" id="WP_160335014.1">
    <property type="nucleotide sequence ID" value="NZ_WSRP01000012.1"/>
</dbReference>
<sequence length="321" mass="36581">MKQKDTHKLSQDSLFSRALSVFLVAIETRKFSETAKRLDVTQSSVSQTIALLESRLGFSLFERDTRPLQPTSDALELYSSIKQSDEDIRQMLQRIRMRNWVKPAIRLGMIESVGSLVAPEVCQELKDKLGVVSLLSGPSGSLFKSVLNGDVDVGVIAGEESNKDVKKIFLYEDPWFLIFPKEFEVPEDLSWQSMSVMGLPLIYHSADTADGSMMQDFMLQHNLMYPKIYEAQSNYFVYALVANRLGWSFTHFFGLLGSERGIRDMKIAAPPTGLQTRRLYLVARRNYSDELLDTVKRTLISSVEEVIQRRQEDPSFLVLFK</sequence>
<dbReference type="GO" id="GO:0005829">
    <property type="term" value="C:cytosol"/>
    <property type="evidence" value="ECO:0007669"/>
    <property type="project" value="TreeGrafter"/>
</dbReference>
<keyword evidence="4" id="KW-0804">Transcription</keyword>
<organism evidence="6 7">
    <name type="scientific">Parasutterella muris</name>
    <dbReference type="NCBI Taxonomy" id="2565572"/>
    <lineage>
        <taxon>Bacteria</taxon>
        <taxon>Pseudomonadati</taxon>
        <taxon>Pseudomonadota</taxon>
        <taxon>Betaproteobacteria</taxon>
        <taxon>Burkholderiales</taxon>
        <taxon>Sutterellaceae</taxon>
        <taxon>Parasutterella</taxon>
    </lineage>
</organism>
<comment type="caution">
    <text evidence="6">The sequence shown here is derived from an EMBL/GenBank/DDBJ whole genome shotgun (WGS) entry which is preliminary data.</text>
</comment>
<dbReference type="PRINTS" id="PR00039">
    <property type="entry name" value="HTHLYSR"/>
</dbReference>
<evidence type="ECO:0000256" key="1">
    <source>
        <dbReference type="ARBA" id="ARBA00009437"/>
    </source>
</evidence>
<dbReference type="Pfam" id="PF00126">
    <property type="entry name" value="HTH_1"/>
    <property type="match status" value="1"/>
</dbReference>
<keyword evidence="7" id="KW-1185">Reference proteome</keyword>
<keyword evidence="2" id="KW-0805">Transcription regulation</keyword>
<dbReference type="InterPro" id="IPR050950">
    <property type="entry name" value="HTH-type_LysR_regulators"/>
</dbReference>
<dbReference type="InterPro" id="IPR005119">
    <property type="entry name" value="LysR_subst-bd"/>
</dbReference>
<evidence type="ECO:0000259" key="5">
    <source>
        <dbReference type="PROSITE" id="PS50931"/>
    </source>
</evidence>
<dbReference type="GO" id="GO:0003700">
    <property type="term" value="F:DNA-binding transcription factor activity"/>
    <property type="evidence" value="ECO:0007669"/>
    <property type="project" value="InterPro"/>
</dbReference>
<dbReference type="Gene3D" id="3.40.190.290">
    <property type="match status" value="1"/>
</dbReference>
<evidence type="ECO:0000313" key="6">
    <source>
        <dbReference type="EMBL" id="MVX56583.1"/>
    </source>
</evidence>
<dbReference type="PROSITE" id="PS50931">
    <property type="entry name" value="HTH_LYSR"/>
    <property type="match status" value="1"/>
</dbReference>
<evidence type="ECO:0000256" key="4">
    <source>
        <dbReference type="ARBA" id="ARBA00023163"/>
    </source>
</evidence>
<dbReference type="AlphaFoldDB" id="A0A6L6YIN7"/>
<comment type="similarity">
    <text evidence="1">Belongs to the LysR transcriptional regulatory family.</text>
</comment>
<evidence type="ECO:0000313" key="7">
    <source>
        <dbReference type="Proteomes" id="UP000472580"/>
    </source>
</evidence>
<dbReference type="PANTHER" id="PTHR30419">
    <property type="entry name" value="HTH-TYPE TRANSCRIPTIONAL REGULATOR YBHD"/>
    <property type="match status" value="1"/>
</dbReference>
<dbReference type="Pfam" id="PF03466">
    <property type="entry name" value="LysR_substrate"/>
    <property type="match status" value="1"/>
</dbReference>
<evidence type="ECO:0000256" key="3">
    <source>
        <dbReference type="ARBA" id="ARBA00023125"/>
    </source>
</evidence>
<reference evidence="6 7" key="1">
    <citation type="submission" date="2019-12" db="EMBL/GenBank/DDBJ databases">
        <title>Microbes associate with the intestines of laboratory mice.</title>
        <authorList>
            <person name="Navarre W."/>
            <person name="Wong E."/>
        </authorList>
    </citation>
    <scope>NUCLEOTIDE SEQUENCE [LARGE SCALE GENOMIC DNA]</scope>
    <source>
        <strain evidence="6 7">NM82_D38</strain>
    </source>
</reference>
<proteinExistence type="inferred from homology"/>
<dbReference type="InterPro" id="IPR036388">
    <property type="entry name" value="WH-like_DNA-bd_sf"/>
</dbReference>